<evidence type="ECO:0000313" key="3">
    <source>
        <dbReference type="Proteomes" id="UP001172738"/>
    </source>
</evidence>
<dbReference type="Proteomes" id="UP001172738">
    <property type="component" value="Unassembled WGS sequence"/>
</dbReference>
<feature type="transmembrane region" description="Helical" evidence="1">
    <location>
        <begin position="67"/>
        <end position="84"/>
    </location>
</feature>
<name>A0ABT8FXK0_9MICO</name>
<gene>
    <name evidence="2" type="ORF">QQX04_01330</name>
</gene>
<evidence type="ECO:0000313" key="2">
    <source>
        <dbReference type="EMBL" id="MDN4471630.1"/>
    </source>
</evidence>
<evidence type="ECO:0000256" key="1">
    <source>
        <dbReference type="SAM" id="Phobius"/>
    </source>
</evidence>
<reference evidence="2" key="1">
    <citation type="submission" date="2023-06" db="EMBL/GenBank/DDBJ databases">
        <title>SYSU T00b26.</title>
        <authorList>
            <person name="Gao L."/>
            <person name="Fang B.-Z."/>
            <person name="Li W.-J."/>
        </authorList>
    </citation>
    <scope>NUCLEOTIDE SEQUENCE</scope>
    <source>
        <strain evidence="2">SYSU T00b26</strain>
    </source>
</reference>
<comment type="caution">
    <text evidence="2">The sequence shown here is derived from an EMBL/GenBank/DDBJ whole genome shotgun (WGS) entry which is preliminary data.</text>
</comment>
<protein>
    <submittedName>
        <fullName evidence="2">Uncharacterized protein</fullName>
    </submittedName>
</protein>
<dbReference type="EMBL" id="JAUHPV010000001">
    <property type="protein sequence ID" value="MDN4471630.1"/>
    <property type="molecule type" value="Genomic_DNA"/>
</dbReference>
<keyword evidence="1" id="KW-0812">Transmembrane</keyword>
<keyword evidence="1" id="KW-0472">Membrane</keyword>
<organism evidence="2 3">
    <name type="scientific">Demequina zhanjiangensis</name>
    <dbReference type="NCBI Taxonomy" id="3051659"/>
    <lineage>
        <taxon>Bacteria</taxon>
        <taxon>Bacillati</taxon>
        <taxon>Actinomycetota</taxon>
        <taxon>Actinomycetes</taxon>
        <taxon>Micrococcales</taxon>
        <taxon>Demequinaceae</taxon>
        <taxon>Demequina</taxon>
    </lineage>
</organism>
<accession>A0ABT8FXK0</accession>
<feature type="transmembrane region" description="Helical" evidence="1">
    <location>
        <begin position="40"/>
        <end position="61"/>
    </location>
</feature>
<dbReference type="RefSeq" id="WP_301125439.1">
    <property type="nucleotide sequence ID" value="NZ_JAUHPV010000001.1"/>
</dbReference>
<proteinExistence type="predicted"/>
<sequence>MTSAVPSTMIVRAGDRAESARGRTAELPVEHPRALRRGTLLAMSVTLPLAVAASAVSYLMASQQRSIVVAIGLAAGASMATQVVHRCRRAGLRAVAIGLVASALAVIGMQLGVLAAEPGPFWPALVDHASIAGLTDIAHTYVDGEPVRAGLSIGAALLLAYLTGRGLGACRFERRAAEALNRH</sequence>
<keyword evidence="1" id="KW-1133">Transmembrane helix</keyword>
<feature type="transmembrane region" description="Helical" evidence="1">
    <location>
        <begin position="96"/>
        <end position="116"/>
    </location>
</feature>
<feature type="transmembrane region" description="Helical" evidence="1">
    <location>
        <begin position="149"/>
        <end position="168"/>
    </location>
</feature>
<keyword evidence="3" id="KW-1185">Reference proteome</keyword>